<evidence type="ECO:0000313" key="2">
    <source>
        <dbReference type="EMBL" id="RZU78068.1"/>
    </source>
</evidence>
<evidence type="ECO:0000313" key="3">
    <source>
        <dbReference type="Proteomes" id="UP000294114"/>
    </source>
</evidence>
<reference evidence="2 3" key="1">
    <citation type="submission" date="2019-02" db="EMBL/GenBank/DDBJ databases">
        <title>Sequencing the genomes of 1000 actinobacteria strains.</title>
        <authorList>
            <person name="Klenk H.-P."/>
        </authorList>
    </citation>
    <scope>NUCLEOTIDE SEQUENCE [LARGE SCALE GENOMIC DNA]</scope>
    <source>
        <strain evidence="2 3">DSM 45612</strain>
    </source>
</reference>
<comment type="caution">
    <text evidence="2">The sequence shown here is derived from an EMBL/GenBank/DDBJ whole genome shotgun (WGS) entry which is preliminary data.</text>
</comment>
<dbReference type="RefSeq" id="WP_130339850.1">
    <property type="nucleotide sequence ID" value="NZ_SHLD01000001.1"/>
</dbReference>
<protein>
    <submittedName>
        <fullName evidence="2">Uncharacterized protein DUF1906</fullName>
    </submittedName>
</protein>
<name>A0A4Q8BJL6_9ACTN</name>
<accession>A0A4Q8BJL6</accession>
<organism evidence="2 3">
    <name type="scientific">Micromonospora kangleipakensis</name>
    <dbReference type="NCBI Taxonomy" id="1077942"/>
    <lineage>
        <taxon>Bacteria</taxon>
        <taxon>Bacillati</taxon>
        <taxon>Actinomycetota</taxon>
        <taxon>Actinomycetes</taxon>
        <taxon>Micromonosporales</taxon>
        <taxon>Micromonosporaceae</taxon>
        <taxon>Micromonospora</taxon>
    </lineage>
</organism>
<dbReference type="Proteomes" id="UP000294114">
    <property type="component" value="Unassembled WGS sequence"/>
</dbReference>
<sequence length="287" mass="30148">MIEGVDYSGDRPSVAGLVAAGKKFVVRYGGPGGSWKHIDAAEASALIRAGLSIVANAEGAADGLLGGRSAGIDWARQADAHFRALGMPADRPIYLSVDFDVTSGQWPVVADALRGAASVIGAGRVGVYGGRRAIEWARRDRVAAWYWQTYAWSGGVWVPGNHLEQYRNHVALAGGTVDLCRAKTADYGQWGQGDDMPLTNADADLVATRLLGRILGSTGPTVGVALQDTYRGVKELQARPLAAQARPLADVDEQTLATALAPLLQPGVTVEQLREVLASVRLVPGAG</sequence>
<evidence type="ECO:0000259" key="1">
    <source>
        <dbReference type="Pfam" id="PF08924"/>
    </source>
</evidence>
<dbReference type="AlphaFoldDB" id="A0A4Q8BJL6"/>
<dbReference type="Pfam" id="PF08924">
    <property type="entry name" value="Rv2525c_GlyHyd-like"/>
    <property type="match status" value="1"/>
</dbReference>
<dbReference type="InterPro" id="IPR015020">
    <property type="entry name" value="Rv2525c-like_Glyco_Hydro-like"/>
</dbReference>
<dbReference type="Gene3D" id="3.20.20.80">
    <property type="entry name" value="Glycosidases"/>
    <property type="match status" value="1"/>
</dbReference>
<dbReference type="OrthoDB" id="9815541at2"/>
<keyword evidence="3" id="KW-1185">Reference proteome</keyword>
<gene>
    <name evidence="2" type="ORF">EV384_6818</name>
</gene>
<dbReference type="EMBL" id="SHLD01000001">
    <property type="protein sequence ID" value="RZU78068.1"/>
    <property type="molecule type" value="Genomic_DNA"/>
</dbReference>
<proteinExistence type="predicted"/>
<feature type="domain" description="Rv2525c-like glycoside hydrolase-like" evidence="1">
    <location>
        <begin position="17"/>
        <end position="177"/>
    </location>
</feature>